<proteinExistence type="predicted"/>
<dbReference type="SUPFAM" id="SSF48452">
    <property type="entry name" value="TPR-like"/>
    <property type="match status" value="1"/>
</dbReference>
<protein>
    <submittedName>
        <fullName evidence="2">Tetratricopeptide repeat-containing protein</fullName>
    </submittedName>
</protein>
<dbReference type="InterPro" id="IPR019734">
    <property type="entry name" value="TPR_rpt"/>
</dbReference>
<feature type="repeat" description="TPR" evidence="1">
    <location>
        <begin position="141"/>
        <end position="174"/>
    </location>
</feature>
<gene>
    <name evidence="2" type="ORF">SAMN05445850_6111</name>
</gene>
<dbReference type="AlphaFoldDB" id="A0A1H1JZU8"/>
<dbReference type="PROSITE" id="PS50005">
    <property type="entry name" value="TPR"/>
    <property type="match status" value="1"/>
</dbReference>
<evidence type="ECO:0000313" key="2">
    <source>
        <dbReference type="EMBL" id="SDR55578.1"/>
    </source>
</evidence>
<keyword evidence="3" id="KW-1185">Reference proteome</keyword>
<dbReference type="SUPFAM" id="SSF53756">
    <property type="entry name" value="UDP-Glycosyltransferase/glycogen phosphorylase"/>
    <property type="match status" value="1"/>
</dbReference>
<dbReference type="STRING" id="157910.SAMN05445850_6111"/>
<evidence type="ECO:0000313" key="3">
    <source>
        <dbReference type="Proteomes" id="UP000199365"/>
    </source>
</evidence>
<dbReference type="Gene3D" id="3.40.50.2000">
    <property type="entry name" value="Glycogen Phosphorylase B"/>
    <property type="match status" value="1"/>
</dbReference>
<dbReference type="Gene3D" id="1.25.40.10">
    <property type="entry name" value="Tetratricopeptide repeat domain"/>
    <property type="match status" value="2"/>
</dbReference>
<dbReference type="Pfam" id="PF13432">
    <property type="entry name" value="TPR_16"/>
    <property type="match status" value="2"/>
</dbReference>
<dbReference type="PANTHER" id="PTHR12558">
    <property type="entry name" value="CELL DIVISION CYCLE 16,23,27"/>
    <property type="match status" value="1"/>
</dbReference>
<accession>A0A1H1JZU8</accession>
<name>A0A1H1JZU8_9BURK</name>
<evidence type="ECO:0000256" key="1">
    <source>
        <dbReference type="PROSITE-ProRule" id="PRU00339"/>
    </source>
</evidence>
<dbReference type="Proteomes" id="UP000199365">
    <property type="component" value="Unassembled WGS sequence"/>
</dbReference>
<dbReference type="SMART" id="SM00028">
    <property type="entry name" value="TPR"/>
    <property type="match status" value="3"/>
</dbReference>
<keyword evidence="1" id="KW-0802">TPR repeat</keyword>
<organism evidence="2 3">
    <name type="scientific">Paraburkholderia tuberum</name>
    <dbReference type="NCBI Taxonomy" id="157910"/>
    <lineage>
        <taxon>Bacteria</taxon>
        <taxon>Pseudomonadati</taxon>
        <taxon>Pseudomonadota</taxon>
        <taxon>Betaproteobacteria</taxon>
        <taxon>Burkholderiales</taxon>
        <taxon>Burkholderiaceae</taxon>
        <taxon>Paraburkholderia</taxon>
    </lineage>
</organism>
<dbReference type="InterPro" id="IPR011990">
    <property type="entry name" value="TPR-like_helical_dom_sf"/>
</dbReference>
<dbReference type="PANTHER" id="PTHR12558:SF13">
    <property type="entry name" value="CELL DIVISION CYCLE PROTEIN 27 HOMOLOG"/>
    <property type="match status" value="1"/>
</dbReference>
<sequence length="610" mass="67103">MSSAMASYSERIDELMAEGDLVGAWRLLEAHGASRPGDPGIVAAAGRLLRLRGRHAEARALLDRTLQGALDDTRVVTELAYVARDLGEREVADGWFERAYRKGTEGEQWVLDWIDLLCGLCRFDVAQRVAATYCERMPGSASGWFSLGLAYQLGKRHDLALDAYARAMRLDHALPMLRNNMAAAYIATENYHEVQSLLGDVLRDDPGNALAWTNLATMLLKRGDPTAAQVAAERACSLAPNYPVALQCCANVFSELQQWDMALHFAQRAVELEPANMSYVWSLAMLQLLRGDYAAGWLNHEARWDGSPELNGSWPNLPMPRWTGQSLSGKSVAVWSEQGNGDVLQFARFLPLVARNVRQAGGKLIFICYASLLTLMQRSLGDEVEAVIPSEQPLPETAIDYHLPLGSLPFAFGVTPDQLPAATSYLKTDHAKVGAWRSRHESDTGRLKVGLVWSGGRTHQRNPLRSVDPRVLASALGAVRGVDFVSLQIGAGSETKAMREAGMSVSDPTGELRSFDDTAALLHSLDLVITVCTSVAHLAGALGVRAWVLLDVRPHWTWMIERNDSPWYPSIRLYRQQVYGQWEPVLTQVARDLAALVVTATHQLTQKASA</sequence>
<reference evidence="3" key="1">
    <citation type="submission" date="2016-10" db="EMBL/GenBank/DDBJ databases">
        <authorList>
            <person name="Varghese N."/>
            <person name="Submissions S."/>
        </authorList>
    </citation>
    <scope>NUCLEOTIDE SEQUENCE [LARGE SCALE GENOMIC DNA]</scope>
    <source>
        <strain evidence="3">DUS833</strain>
    </source>
</reference>
<dbReference type="EMBL" id="FNKX01000002">
    <property type="protein sequence ID" value="SDR55578.1"/>
    <property type="molecule type" value="Genomic_DNA"/>
</dbReference>